<evidence type="ECO:0000256" key="5">
    <source>
        <dbReference type="ARBA" id="ARBA00022605"/>
    </source>
</evidence>
<evidence type="ECO:0000256" key="10">
    <source>
        <dbReference type="ARBA" id="ARBA00023192"/>
    </source>
</evidence>
<keyword evidence="6 11" id="KW-0812">Transmembrane</keyword>
<keyword evidence="4 11" id="KW-0997">Cell inner membrane</keyword>
<evidence type="ECO:0000256" key="6">
    <source>
        <dbReference type="ARBA" id="ARBA00022692"/>
    </source>
</evidence>
<evidence type="ECO:0000256" key="4">
    <source>
        <dbReference type="ARBA" id="ARBA00022519"/>
    </source>
</evidence>
<dbReference type="InterPro" id="IPR059112">
    <property type="entry name" value="CysZ/EI24"/>
</dbReference>
<dbReference type="Pfam" id="PF07264">
    <property type="entry name" value="EI24"/>
    <property type="match status" value="1"/>
</dbReference>
<protein>
    <recommendedName>
        <fullName evidence="11">Sulfate transporter CysZ</fullName>
    </recommendedName>
</protein>
<keyword evidence="13" id="KW-1185">Reference proteome</keyword>
<keyword evidence="3 11" id="KW-1003">Cell membrane</keyword>
<comment type="caution">
    <text evidence="12">The sequence shown here is derived from an EMBL/GenBank/DDBJ whole genome shotgun (WGS) entry which is preliminary data.</text>
</comment>
<evidence type="ECO:0000256" key="3">
    <source>
        <dbReference type="ARBA" id="ARBA00022475"/>
    </source>
</evidence>
<evidence type="ECO:0000256" key="11">
    <source>
        <dbReference type="HAMAP-Rule" id="MF_00468"/>
    </source>
</evidence>
<dbReference type="Proteomes" id="UP000659697">
    <property type="component" value="Unassembled WGS sequence"/>
</dbReference>
<dbReference type="EMBL" id="BNAO01000002">
    <property type="protein sequence ID" value="GHG64673.1"/>
    <property type="molecule type" value="Genomic_DNA"/>
</dbReference>
<name>A0ABQ3L070_9ALTE</name>
<feature type="transmembrane region" description="Helical" evidence="11">
    <location>
        <begin position="20"/>
        <end position="39"/>
    </location>
</feature>
<keyword evidence="9 11" id="KW-0472">Membrane</keyword>
<dbReference type="PANTHER" id="PTHR37468:SF1">
    <property type="entry name" value="SULFATE TRANSPORTER CYSZ"/>
    <property type="match status" value="1"/>
</dbReference>
<keyword evidence="10 11" id="KW-0198">Cysteine biosynthesis</keyword>
<organism evidence="12 13">
    <name type="scientific">Alishewanella longhuensis</name>
    <dbReference type="NCBI Taxonomy" id="1091037"/>
    <lineage>
        <taxon>Bacteria</taxon>
        <taxon>Pseudomonadati</taxon>
        <taxon>Pseudomonadota</taxon>
        <taxon>Gammaproteobacteria</taxon>
        <taxon>Alteromonadales</taxon>
        <taxon>Alteromonadaceae</taxon>
        <taxon>Alishewanella</taxon>
    </lineage>
</organism>
<gene>
    <name evidence="11 12" type="primary">cysZ</name>
    <name evidence="12" type="ORF">GCM10010919_11410</name>
</gene>
<comment type="subcellular location">
    <subcellularLocation>
        <location evidence="11">Cell inner membrane</location>
        <topology evidence="11">Multi-pass membrane protein</topology>
    </subcellularLocation>
    <subcellularLocation>
        <location evidence="1">Membrane</location>
        <topology evidence="1">Multi-pass membrane protein</topology>
    </subcellularLocation>
</comment>
<evidence type="ECO:0000256" key="1">
    <source>
        <dbReference type="ARBA" id="ARBA00004141"/>
    </source>
</evidence>
<feature type="transmembrane region" description="Helical" evidence="11">
    <location>
        <begin position="138"/>
        <end position="164"/>
    </location>
</feature>
<accession>A0ABQ3L070</accession>
<reference evidence="13" key="1">
    <citation type="journal article" date="2019" name="Int. J. Syst. Evol. Microbiol.">
        <title>The Global Catalogue of Microorganisms (GCM) 10K type strain sequencing project: providing services to taxonomists for standard genome sequencing and annotation.</title>
        <authorList>
            <consortium name="The Broad Institute Genomics Platform"/>
            <consortium name="The Broad Institute Genome Sequencing Center for Infectious Disease"/>
            <person name="Wu L."/>
            <person name="Ma J."/>
        </authorList>
    </citation>
    <scope>NUCLEOTIDE SEQUENCE [LARGE SCALE GENOMIC DNA]</scope>
    <source>
        <strain evidence="13">CGMCC 1.7003</strain>
    </source>
</reference>
<dbReference type="InterPro" id="IPR022985">
    <property type="entry name" value="Sulfate_CysZ"/>
</dbReference>
<feature type="transmembrane region" description="Helical" evidence="11">
    <location>
        <begin position="59"/>
        <end position="88"/>
    </location>
</feature>
<proteinExistence type="inferred from homology"/>
<dbReference type="PANTHER" id="PTHR37468">
    <property type="entry name" value="SULFATE TRANSPORTER CYSZ"/>
    <property type="match status" value="1"/>
</dbReference>
<comment type="similarity">
    <text evidence="11">Belongs to the CysZ family.</text>
</comment>
<evidence type="ECO:0000313" key="13">
    <source>
        <dbReference type="Proteomes" id="UP000659697"/>
    </source>
</evidence>
<evidence type="ECO:0000256" key="9">
    <source>
        <dbReference type="ARBA" id="ARBA00023136"/>
    </source>
</evidence>
<dbReference type="HAMAP" id="MF_00468">
    <property type="entry name" value="CysZ"/>
    <property type="match status" value="1"/>
</dbReference>
<keyword evidence="8 11" id="KW-0764">Sulfate transport</keyword>
<dbReference type="InterPro" id="IPR050480">
    <property type="entry name" value="CysZ-like"/>
</dbReference>
<evidence type="ECO:0000256" key="8">
    <source>
        <dbReference type="ARBA" id="ARBA00023032"/>
    </source>
</evidence>
<feature type="transmembrane region" description="Helical" evidence="11">
    <location>
        <begin position="192"/>
        <end position="214"/>
    </location>
</feature>
<evidence type="ECO:0000256" key="7">
    <source>
        <dbReference type="ARBA" id="ARBA00022989"/>
    </source>
</evidence>
<keyword evidence="7 11" id="KW-1133">Transmembrane helix</keyword>
<dbReference type="RefSeq" id="WP_189431172.1">
    <property type="nucleotide sequence ID" value="NZ_BNAO01000002.1"/>
</dbReference>
<dbReference type="NCBIfam" id="NF003433">
    <property type="entry name" value="PRK04949.1"/>
    <property type="match status" value="1"/>
</dbReference>
<keyword evidence="2 11" id="KW-0813">Transport</keyword>
<evidence type="ECO:0000313" key="12">
    <source>
        <dbReference type="EMBL" id="GHG64673.1"/>
    </source>
</evidence>
<sequence length="253" mass="28781">MGYFLQGLKLLSQKGLKRFVLIPLLINLLLFSLAFYWLWQLLRQMISAIQSWLPAWLHWLEYLLIPLGLFSLIISFAYSFTMVANIIAAPFNGLLSEKTEALLRGQTISPTSVKQFLQACPRLLAREWQKLCYLLPRAVILFILCWFIPVVGPFLWFACSAWFYSLQYLDYPFDNNNVSFDLLRAELRKAPALSLSFGSAVALCSMVPLLNLLVMPAAVCGATALWCARFADAYDPALQAPGARSYRKLDKYC</sequence>
<comment type="function">
    <text evidence="11">High affinity, high specificity proton-dependent sulfate transporter, which mediates sulfate uptake. Provides the sulfur source for the cysteine synthesis pathway.</text>
</comment>
<keyword evidence="5 11" id="KW-0028">Amino-acid biosynthesis</keyword>
<evidence type="ECO:0000256" key="2">
    <source>
        <dbReference type="ARBA" id="ARBA00022448"/>
    </source>
</evidence>